<evidence type="ECO:0000313" key="3">
    <source>
        <dbReference type="Proteomes" id="UP001203058"/>
    </source>
</evidence>
<dbReference type="Proteomes" id="UP001203058">
    <property type="component" value="Unassembled WGS sequence"/>
</dbReference>
<protein>
    <submittedName>
        <fullName evidence="2">Uncharacterized protein</fullName>
    </submittedName>
</protein>
<dbReference type="RefSeq" id="WP_241447185.1">
    <property type="nucleotide sequence ID" value="NZ_JAKZHW010000001.1"/>
</dbReference>
<feature type="signal peptide" evidence="1">
    <location>
        <begin position="1"/>
        <end position="24"/>
    </location>
</feature>
<keyword evidence="1" id="KW-0732">Signal</keyword>
<name>A0ABS9VN34_9SPHN</name>
<accession>A0ABS9VN34</accession>
<comment type="caution">
    <text evidence="2">The sequence shown here is derived from an EMBL/GenBank/DDBJ whole genome shotgun (WGS) entry which is preliminary data.</text>
</comment>
<sequence length="142" mass="15225">MKLAAPLAALAVVSGFAVPSPVLAQDEQSSSGTTQTTGQRIAEIVVFGNDPCPRSTDDEVVVCSRVPESYRYRMPESYRPSGTYQQGQAWANKARSIERMGRTGIQSCSPVGPAGYTGCLNQMINEAKEESREAAQGSRPPQ</sequence>
<proteinExistence type="predicted"/>
<reference evidence="2 3" key="1">
    <citation type="submission" date="2022-03" db="EMBL/GenBank/DDBJ databases">
        <authorList>
            <person name="Jo J.-H."/>
            <person name="Im W.-T."/>
        </authorList>
    </citation>
    <scope>NUCLEOTIDE SEQUENCE [LARGE SCALE GENOMIC DNA]</scope>
    <source>
        <strain evidence="2 3">SM33</strain>
    </source>
</reference>
<gene>
    <name evidence="2" type="ORF">LZ016_09770</name>
</gene>
<evidence type="ECO:0000313" key="2">
    <source>
        <dbReference type="EMBL" id="MCH8616385.1"/>
    </source>
</evidence>
<dbReference type="EMBL" id="JAKZHW010000001">
    <property type="protein sequence ID" value="MCH8616385.1"/>
    <property type="molecule type" value="Genomic_DNA"/>
</dbReference>
<organism evidence="2 3">
    <name type="scientific">Sphingomonas telluris</name>
    <dbReference type="NCBI Taxonomy" id="2907998"/>
    <lineage>
        <taxon>Bacteria</taxon>
        <taxon>Pseudomonadati</taxon>
        <taxon>Pseudomonadota</taxon>
        <taxon>Alphaproteobacteria</taxon>
        <taxon>Sphingomonadales</taxon>
        <taxon>Sphingomonadaceae</taxon>
        <taxon>Sphingomonas</taxon>
    </lineage>
</organism>
<keyword evidence="3" id="KW-1185">Reference proteome</keyword>
<feature type="chain" id="PRO_5045641046" evidence="1">
    <location>
        <begin position="25"/>
        <end position="142"/>
    </location>
</feature>
<evidence type="ECO:0000256" key="1">
    <source>
        <dbReference type="SAM" id="SignalP"/>
    </source>
</evidence>